<dbReference type="InterPro" id="IPR050921">
    <property type="entry name" value="T4SS_GSP_E_ATPase"/>
</dbReference>
<dbReference type="GO" id="GO:0016887">
    <property type="term" value="F:ATP hydrolysis activity"/>
    <property type="evidence" value="ECO:0007669"/>
    <property type="project" value="InterPro"/>
</dbReference>
<evidence type="ECO:0000256" key="1">
    <source>
        <dbReference type="ARBA" id="ARBA00006611"/>
    </source>
</evidence>
<dbReference type="EMBL" id="UOEK01000085">
    <property type="protein sequence ID" value="VAV95884.1"/>
    <property type="molecule type" value="Genomic_DNA"/>
</dbReference>
<dbReference type="SUPFAM" id="SSF52540">
    <property type="entry name" value="P-loop containing nucleoside triphosphate hydrolases"/>
    <property type="match status" value="1"/>
</dbReference>
<dbReference type="PANTHER" id="PTHR30486">
    <property type="entry name" value="TWITCHING MOTILITY PROTEIN PILT"/>
    <property type="match status" value="1"/>
</dbReference>
<protein>
    <submittedName>
        <fullName evidence="3">Conjugative transfer protein TrbB</fullName>
    </submittedName>
</protein>
<organism evidence="3">
    <name type="scientific">hydrothermal vent metagenome</name>
    <dbReference type="NCBI Taxonomy" id="652676"/>
    <lineage>
        <taxon>unclassified sequences</taxon>
        <taxon>metagenomes</taxon>
        <taxon>ecological metagenomes</taxon>
    </lineage>
</organism>
<proteinExistence type="inferred from homology"/>
<dbReference type="Gene3D" id="3.40.50.300">
    <property type="entry name" value="P-loop containing nucleotide triphosphate hydrolases"/>
    <property type="match status" value="1"/>
</dbReference>
<sequence length="329" mass="35841">MTVALDHAKTRYGFVGPLLADPLVEEIIILGSLRTFVVRDGRKELLPVVTTTANVRRIADQLLAGTGRRLDLANPIVSAQLEDGSRVHITGPPVTHPDRLNIQIRKFVVRANRMTTLVDNGSMPDHVRRFLVAAIANDETILVAGAPGAGKTTLVNCLLSEVPPHRRVVTCEEVFEIRSDLPDITQMQTREAGLDGGAEITLRDLVREALRQRPDRIVVGEVRGPEALDLLMALNAGCAGLATLHANSAVDALEKMVSYSILAGSNVTVAFAERTIAAVVRYVVFLRRTPSGRVIEELVEVRPTDRGTWSTRSIYTATRRGGLPADTNR</sequence>
<dbReference type="InterPro" id="IPR001482">
    <property type="entry name" value="T2SS/T4SS_dom"/>
</dbReference>
<name>A0A3B0RQJ6_9ZZZZ</name>
<dbReference type="PANTHER" id="PTHR30486:SF6">
    <property type="entry name" value="TYPE IV PILUS RETRACTATION ATPASE PILT"/>
    <property type="match status" value="1"/>
</dbReference>
<evidence type="ECO:0000313" key="3">
    <source>
        <dbReference type="EMBL" id="VAV95884.1"/>
    </source>
</evidence>
<dbReference type="Gene3D" id="3.30.450.370">
    <property type="match status" value="1"/>
</dbReference>
<dbReference type="Pfam" id="PF00437">
    <property type="entry name" value="T2SSE"/>
    <property type="match status" value="1"/>
</dbReference>
<evidence type="ECO:0000259" key="2">
    <source>
        <dbReference type="Pfam" id="PF00437"/>
    </source>
</evidence>
<comment type="similarity">
    <text evidence="1">Belongs to the GSP E family.</text>
</comment>
<feature type="domain" description="Bacterial type II secretion system protein E" evidence="2">
    <location>
        <begin position="13"/>
        <end position="264"/>
    </location>
</feature>
<reference evidence="3" key="1">
    <citation type="submission" date="2018-06" db="EMBL/GenBank/DDBJ databases">
        <authorList>
            <person name="Zhirakovskaya E."/>
        </authorList>
    </citation>
    <scope>NUCLEOTIDE SEQUENCE</scope>
</reference>
<dbReference type="CDD" id="cd01130">
    <property type="entry name" value="VirB11-like_ATPase"/>
    <property type="match status" value="1"/>
</dbReference>
<gene>
    <name evidence="3" type="ORF">MNBD_ACTINO02-3046</name>
</gene>
<dbReference type="AlphaFoldDB" id="A0A3B0RQJ6"/>
<dbReference type="InterPro" id="IPR027417">
    <property type="entry name" value="P-loop_NTPase"/>
</dbReference>
<accession>A0A3B0RQJ6</accession>